<dbReference type="PANTHER" id="PTHR42978">
    <property type="entry name" value="QUORUM-QUENCHING LACTONASE YTNP-RELATED-RELATED"/>
    <property type="match status" value="1"/>
</dbReference>
<reference evidence="7" key="2">
    <citation type="submission" date="2021-04" db="EMBL/GenBank/DDBJ databases">
        <authorList>
            <person name="Gilroy R."/>
        </authorList>
    </citation>
    <scope>NUCLEOTIDE SEQUENCE</scope>
    <source>
        <strain evidence="7">CHK185-1770</strain>
    </source>
</reference>
<name>A0A9D2MX26_9FIRM</name>
<sequence length="274" mass="30837">MNTEARGIRFSILDLGKMQCDQNLVVTGSLYATRSCPNKPNRMLDISIDSLLIDVPGYGNILYDLGCDPKGMEEHWPESIQELSPYYQTPQQTLEYQLGLLGLTPEDIRTVILSHMHVDHAGYLYLFPHTEIIVQRREMEAAFAYAFSQLDQENHTLYMRRDISAPVDRYTVIDGDYEICPGVTCIHLPGHTPGMMGLQVDLDSGTFLFARDAAYTADNYGPPSIPSGIGGDVGQYIQSHEKLRRLEKGTGGKVIFGHDWNQWSAMKHAPAYYQ</sequence>
<keyword evidence="4" id="KW-0378">Hydrolase</keyword>
<evidence type="ECO:0000313" key="7">
    <source>
        <dbReference type="EMBL" id="HJB98383.1"/>
    </source>
</evidence>
<feature type="domain" description="Metallo-beta-lactamase" evidence="6">
    <location>
        <begin position="47"/>
        <end position="258"/>
    </location>
</feature>
<dbReference type="AlphaFoldDB" id="A0A9D2MX26"/>
<dbReference type="PANTHER" id="PTHR42978:SF2">
    <property type="entry name" value="102 KBASES UNSTABLE REGION: FROM 1 TO 119443"/>
    <property type="match status" value="1"/>
</dbReference>
<dbReference type="CDD" id="cd07729">
    <property type="entry name" value="AHL_lactonase_MBL-fold"/>
    <property type="match status" value="1"/>
</dbReference>
<comment type="similarity">
    <text evidence="2">Belongs to the metallo-beta-lactamase superfamily.</text>
</comment>
<evidence type="ECO:0000256" key="3">
    <source>
        <dbReference type="ARBA" id="ARBA00022723"/>
    </source>
</evidence>
<dbReference type="InterPro" id="IPR001279">
    <property type="entry name" value="Metallo-B-lactamas"/>
</dbReference>
<comment type="cofactor">
    <cofactor evidence="1">
        <name>Zn(2+)</name>
        <dbReference type="ChEBI" id="CHEBI:29105"/>
    </cofactor>
</comment>
<dbReference type="Pfam" id="PF00753">
    <property type="entry name" value="Lactamase_B"/>
    <property type="match status" value="1"/>
</dbReference>
<dbReference type="GO" id="GO:0016787">
    <property type="term" value="F:hydrolase activity"/>
    <property type="evidence" value="ECO:0007669"/>
    <property type="project" value="UniProtKB-KW"/>
</dbReference>
<dbReference type="GO" id="GO:0046872">
    <property type="term" value="F:metal ion binding"/>
    <property type="evidence" value="ECO:0007669"/>
    <property type="project" value="UniProtKB-KW"/>
</dbReference>
<dbReference type="Proteomes" id="UP000826793">
    <property type="component" value="Unassembled WGS sequence"/>
</dbReference>
<keyword evidence="3" id="KW-0479">Metal-binding</keyword>
<dbReference type="EMBL" id="DWXG01000055">
    <property type="protein sequence ID" value="HJB98383.1"/>
    <property type="molecule type" value="Genomic_DNA"/>
</dbReference>
<gene>
    <name evidence="7" type="ORF">H9710_07380</name>
</gene>
<evidence type="ECO:0000313" key="8">
    <source>
        <dbReference type="Proteomes" id="UP000826793"/>
    </source>
</evidence>
<organism evidence="7 8">
    <name type="scientific">Candidatus Acutalibacter pullicola</name>
    <dbReference type="NCBI Taxonomy" id="2838417"/>
    <lineage>
        <taxon>Bacteria</taxon>
        <taxon>Bacillati</taxon>
        <taxon>Bacillota</taxon>
        <taxon>Clostridia</taxon>
        <taxon>Eubacteriales</taxon>
        <taxon>Acutalibacteraceae</taxon>
        <taxon>Acutalibacter</taxon>
    </lineage>
</organism>
<dbReference type="InterPro" id="IPR036866">
    <property type="entry name" value="RibonucZ/Hydroxyglut_hydro"/>
</dbReference>
<evidence type="ECO:0000256" key="2">
    <source>
        <dbReference type="ARBA" id="ARBA00007749"/>
    </source>
</evidence>
<protein>
    <submittedName>
        <fullName evidence="7">N-acyl homoserine lactonase family protein</fullName>
    </submittedName>
</protein>
<keyword evidence="5" id="KW-0862">Zinc</keyword>
<evidence type="ECO:0000256" key="1">
    <source>
        <dbReference type="ARBA" id="ARBA00001947"/>
    </source>
</evidence>
<accession>A0A9D2MX26</accession>
<comment type="caution">
    <text evidence="7">The sequence shown here is derived from an EMBL/GenBank/DDBJ whole genome shotgun (WGS) entry which is preliminary data.</text>
</comment>
<reference evidence="7" key="1">
    <citation type="journal article" date="2021" name="PeerJ">
        <title>Extensive microbial diversity within the chicken gut microbiome revealed by metagenomics and culture.</title>
        <authorList>
            <person name="Gilroy R."/>
            <person name="Ravi A."/>
            <person name="Getino M."/>
            <person name="Pursley I."/>
            <person name="Horton D.L."/>
            <person name="Alikhan N.F."/>
            <person name="Baker D."/>
            <person name="Gharbi K."/>
            <person name="Hall N."/>
            <person name="Watson M."/>
            <person name="Adriaenssens E.M."/>
            <person name="Foster-Nyarko E."/>
            <person name="Jarju S."/>
            <person name="Secka A."/>
            <person name="Antonio M."/>
            <person name="Oren A."/>
            <person name="Chaudhuri R.R."/>
            <person name="La Ragione R."/>
            <person name="Hildebrand F."/>
            <person name="Pallen M.J."/>
        </authorList>
    </citation>
    <scope>NUCLEOTIDE SEQUENCE</scope>
    <source>
        <strain evidence="7">CHK185-1770</strain>
    </source>
</reference>
<proteinExistence type="inferred from homology"/>
<dbReference type="SUPFAM" id="SSF56281">
    <property type="entry name" value="Metallo-hydrolase/oxidoreductase"/>
    <property type="match status" value="1"/>
</dbReference>
<evidence type="ECO:0000256" key="4">
    <source>
        <dbReference type="ARBA" id="ARBA00022801"/>
    </source>
</evidence>
<dbReference type="SMART" id="SM00849">
    <property type="entry name" value="Lactamase_B"/>
    <property type="match status" value="1"/>
</dbReference>
<evidence type="ECO:0000259" key="6">
    <source>
        <dbReference type="SMART" id="SM00849"/>
    </source>
</evidence>
<dbReference type="Gene3D" id="3.60.15.10">
    <property type="entry name" value="Ribonuclease Z/Hydroxyacylglutathione hydrolase-like"/>
    <property type="match status" value="1"/>
</dbReference>
<dbReference type="InterPro" id="IPR051013">
    <property type="entry name" value="MBL_superfamily_lactonases"/>
</dbReference>
<evidence type="ECO:0000256" key="5">
    <source>
        <dbReference type="ARBA" id="ARBA00022833"/>
    </source>
</evidence>